<dbReference type="KEGG" id="ffu:CLAFUR5_12937"/>
<dbReference type="InterPro" id="IPR011146">
    <property type="entry name" value="HIT-like"/>
</dbReference>
<sequence>MPRVVVTPEQRQRQAQIASMAANCIFCKIIKGDIPSMKLFESEKTLAFLDINPLAYLVIPKHHGAKLLDIPDEHLFELLPVAKKIANATGVENYNILQNNGRAAHQEVDHVHFHYIPKPSPEEGLQIGWPQQKPDMEMLKKLLEEIKAKTVMQREKFGVESGRAEGEEAVIEDQYQLGQMEQRRQNDGGKIEWMGTLLREMIERGVVPKRRLSDNL</sequence>
<dbReference type="AlphaFoldDB" id="A0A9Q8PJZ5"/>
<dbReference type="PROSITE" id="PS51084">
    <property type="entry name" value="HIT_2"/>
    <property type="match status" value="1"/>
</dbReference>
<protein>
    <submittedName>
        <fullName evidence="5">Hit family protein 1</fullName>
    </submittedName>
</protein>
<dbReference type="InterPro" id="IPR039384">
    <property type="entry name" value="HINT"/>
</dbReference>
<dbReference type="GO" id="GO:0003824">
    <property type="term" value="F:catalytic activity"/>
    <property type="evidence" value="ECO:0007669"/>
    <property type="project" value="InterPro"/>
</dbReference>
<reference evidence="5" key="1">
    <citation type="submission" date="2021-12" db="EMBL/GenBank/DDBJ databases">
        <authorList>
            <person name="Zaccaron A."/>
            <person name="Stergiopoulos I."/>
        </authorList>
    </citation>
    <scope>NUCLEOTIDE SEQUENCE</scope>
    <source>
        <strain evidence="5">Race5_Kim</strain>
    </source>
</reference>
<evidence type="ECO:0000259" key="4">
    <source>
        <dbReference type="PROSITE" id="PS51084"/>
    </source>
</evidence>
<evidence type="ECO:0000256" key="1">
    <source>
        <dbReference type="PIRSR" id="PIRSR601310-1"/>
    </source>
</evidence>
<dbReference type="RefSeq" id="XP_047768178.1">
    <property type="nucleotide sequence ID" value="XM_047912085.1"/>
</dbReference>
<dbReference type="PRINTS" id="PR00332">
    <property type="entry name" value="HISTRIAD"/>
</dbReference>
<dbReference type="GO" id="GO:0009117">
    <property type="term" value="P:nucleotide metabolic process"/>
    <property type="evidence" value="ECO:0007669"/>
    <property type="project" value="TreeGrafter"/>
</dbReference>
<dbReference type="Proteomes" id="UP000756132">
    <property type="component" value="Chromosome 11"/>
</dbReference>
<evidence type="ECO:0000313" key="5">
    <source>
        <dbReference type="EMBL" id="UJO23812.1"/>
    </source>
</evidence>
<reference evidence="5" key="2">
    <citation type="journal article" date="2022" name="Microb. Genom.">
        <title>A chromosome-scale genome assembly of the tomato pathogen Cladosporium fulvum reveals a compartmentalized genome architecture and the presence of a dispensable chromosome.</title>
        <authorList>
            <person name="Zaccaron A.Z."/>
            <person name="Chen L.H."/>
            <person name="Samaras A."/>
            <person name="Stergiopoulos I."/>
        </authorList>
    </citation>
    <scope>NUCLEOTIDE SEQUENCE</scope>
    <source>
        <strain evidence="5">Race5_Kim</strain>
    </source>
</reference>
<organism evidence="5 6">
    <name type="scientific">Passalora fulva</name>
    <name type="common">Tomato leaf mold</name>
    <name type="synonym">Cladosporium fulvum</name>
    <dbReference type="NCBI Taxonomy" id="5499"/>
    <lineage>
        <taxon>Eukaryota</taxon>
        <taxon>Fungi</taxon>
        <taxon>Dikarya</taxon>
        <taxon>Ascomycota</taxon>
        <taxon>Pezizomycotina</taxon>
        <taxon>Dothideomycetes</taxon>
        <taxon>Dothideomycetidae</taxon>
        <taxon>Mycosphaerellales</taxon>
        <taxon>Mycosphaerellaceae</taxon>
        <taxon>Fulvia</taxon>
    </lineage>
</organism>
<dbReference type="InterPro" id="IPR036265">
    <property type="entry name" value="HIT-like_sf"/>
</dbReference>
<gene>
    <name evidence="5" type="ORF">CLAFUR5_12937</name>
</gene>
<dbReference type="OrthoDB" id="672793at2759"/>
<dbReference type="CDD" id="cd01277">
    <property type="entry name" value="HINT_subgroup"/>
    <property type="match status" value="1"/>
</dbReference>
<dbReference type="SUPFAM" id="SSF54197">
    <property type="entry name" value="HIT-like"/>
    <property type="match status" value="1"/>
</dbReference>
<keyword evidence="6" id="KW-1185">Reference proteome</keyword>
<dbReference type="PANTHER" id="PTHR46648">
    <property type="entry name" value="HIT FAMILY PROTEIN 1"/>
    <property type="match status" value="1"/>
</dbReference>
<evidence type="ECO:0000256" key="2">
    <source>
        <dbReference type="PIRSR" id="PIRSR601310-3"/>
    </source>
</evidence>
<feature type="active site" description="Tele-AMP-histidine intermediate" evidence="1">
    <location>
        <position position="112"/>
    </location>
</feature>
<proteinExistence type="predicted"/>
<dbReference type="Gene3D" id="3.30.428.10">
    <property type="entry name" value="HIT-like"/>
    <property type="match status" value="1"/>
</dbReference>
<accession>A0A9Q8PJZ5</accession>
<dbReference type="EMBL" id="CP090173">
    <property type="protein sequence ID" value="UJO23812.1"/>
    <property type="molecule type" value="Genomic_DNA"/>
</dbReference>
<feature type="short sequence motif" description="Histidine triad motif" evidence="2 3">
    <location>
        <begin position="110"/>
        <end position="114"/>
    </location>
</feature>
<dbReference type="GeneID" id="71992815"/>
<dbReference type="Pfam" id="PF01230">
    <property type="entry name" value="HIT"/>
    <property type="match status" value="1"/>
</dbReference>
<evidence type="ECO:0000256" key="3">
    <source>
        <dbReference type="PROSITE-ProRule" id="PRU00464"/>
    </source>
</evidence>
<evidence type="ECO:0000313" key="6">
    <source>
        <dbReference type="Proteomes" id="UP000756132"/>
    </source>
</evidence>
<feature type="domain" description="HIT" evidence="4">
    <location>
        <begin position="25"/>
        <end position="125"/>
    </location>
</feature>
<dbReference type="PANTHER" id="PTHR46648:SF1">
    <property type="entry name" value="ADENOSINE 5'-MONOPHOSPHORAMIDASE HNT1"/>
    <property type="match status" value="1"/>
</dbReference>
<dbReference type="InterPro" id="IPR001310">
    <property type="entry name" value="Histidine_triad_HIT"/>
</dbReference>
<name>A0A9Q8PJZ5_PASFU</name>